<dbReference type="EMBL" id="JACORU010000029">
    <property type="protein sequence ID" value="MBC5768723.1"/>
    <property type="molecule type" value="Genomic_DNA"/>
</dbReference>
<evidence type="ECO:0000313" key="2">
    <source>
        <dbReference type="EMBL" id="MBC5768723.1"/>
    </source>
</evidence>
<organism evidence="2 3">
    <name type="scientific">Ramlibacter albus</name>
    <dbReference type="NCBI Taxonomy" id="2079448"/>
    <lineage>
        <taxon>Bacteria</taxon>
        <taxon>Pseudomonadati</taxon>
        <taxon>Pseudomonadota</taxon>
        <taxon>Betaproteobacteria</taxon>
        <taxon>Burkholderiales</taxon>
        <taxon>Comamonadaceae</taxon>
        <taxon>Ramlibacter</taxon>
    </lineage>
</organism>
<name>A0A923ME74_9BURK</name>
<comment type="caution">
    <text evidence="2">The sequence shown here is derived from an EMBL/GenBank/DDBJ whole genome shotgun (WGS) entry which is preliminary data.</text>
</comment>
<dbReference type="AlphaFoldDB" id="A0A923ME74"/>
<evidence type="ECO:0000256" key="1">
    <source>
        <dbReference type="SAM" id="MobiDB-lite"/>
    </source>
</evidence>
<protein>
    <submittedName>
        <fullName evidence="2">Uncharacterized protein</fullName>
    </submittedName>
</protein>
<proteinExistence type="predicted"/>
<gene>
    <name evidence="2" type="ORF">H8R02_29960</name>
</gene>
<reference evidence="2" key="1">
    <citation type="submission" date="2020-08" db="EMBL/GenBank/DDBJ databases">
        <title>Ramlibacter sp. GTP1 16S ribosomal RNA gene genome sequencing and assembly.</title>
        <authorList>
            <person name="Kang M."/>
        </authorList>
    </citation>
    <scope>NUCLEOTIDE SEQUENCE</scope>
    <source>
        <strain evidence="2">GTP1</strain>
    </source>
</reference>
<feature type="compositionally biased region" description="Basic and acidic residues" evidence="1">
    <location>
        <begin position="37"/>
        <end position="50"/>
    </location>
</feature>
<keyword evidence="3" id="KW-1185">Reference proteome</keyword>
<feature type="region of interest" description="Disordered" evidence="1">
    <location>
        <begin position="21"/>
        <end position="70"/>
    </location>
</feature>
<accession>A0A923ME74</accession>
<evidence type="ECO:0000313" key="3">
    <source>
        <dbReference type="Proteomes" id="UP000596827"/>
    </source>
</evidence>
<sequence length="70" mass="7923">MTTRKKRDIYGEIMEALESLKNHHEEKQKSQCSGGIVDRDDREATRDRPIGPRLRLATNTRRGGQVGTAS</sequence>
<feature type="compositionally biased region" description="Polar residues" evidence="1">
    <location>
        <begin position="57"/>
        <end position="70"/>
    </location>
</feature>
<dbReference type="RefSeq" id="WP_187085694.1">
    <property type="nucleotide sequence ID" value="NZ_JACORU010000029.1"/>
</dbReference>
<dbReference type="Proteomes" id="UP000596827">
    <property type="component" value="Unassembled WGS sequence"/>
</dbReference>